<organism evidence="2 3">
    <name type="scientific">Capnocytophaga granulosa</name>
    <dbReference type="NCBI Taxonomy" id="45242"/>
    <lineage>
        <taxon>Bacteria</taxon>
        <taxon>Pseudomonadati</taxon>
        <taxon>Bacteroidota</taxon>
        <taxon>Flavobacteriia</taxon>
        <taxon>Flavobacteriales</taxon>
        <taxon>Flavobacteriaceae</taxon>
        <taxon>Capnocytophaga</taxon>
    </lineage>
</organism>
<evidence type="ECO:0000313" key="3">
    <source>
        <dbReference type="Proteomes" id="UP000182771"/>
    </source>
</evidence>
<dbReference type="Proteomes" id="UP000182771">
    <property type="component" value="Unassembled WGS sequence"/>
</dbReference>
<evidence type="ECO:0000313" key="2">
    <source>
        <dbReference type="EMBL" id="SDW26579.1"/>
    </source>
</evidence>
<dbReference type="GeneID" id="85018524"/>
<feature type="transmembrane region" description="Helical" evidence="1">
    <location>
        <begin position="23"/>
        <end position="46"/>
    </location>
</feature>
<proteinExistence type="predicted"/>
<dbReference type="EMBL" id="FNND01000001">
    <property type="protein sequence ID" value="SDW26579.1"/>
    <property type="molecule type" value="Genomic_DNA"/>
</dbReference>
<keyword evidence="1" id="KW-0472">Membrane</keyword>
<gene>
    <name evidence="2" type="ORF">SAMN05444420_101662</name>
</gene>
<keyword evidence="1" id="KW-0812">Transmembrane</keyword>
<keyword evidence="3" id="KW-1185">Reference proteome</keyword>
<sequence length="54" mass="6034">MIPLQQNIEQIQEKIAHAPDSGYAIGILIGSLLPFAVLAILGYLLFSYYKNKKQ</sequence>
<name>A0A1H2S6H5_9FLAO</name>
<comment type="caution">
    <text evidence="2">The sequence shown here is derived from an EMBL/GenBank/DDBJ whole genome shotgun (WGS) entry which is preliminary data.</text>
</comment>
<protein>
    <submittedName>
        <fullName evidence="2">Uncharacterized protein</fullName>
    </submittedName>
</protein>
<reference evidence="2 3" key="1">
    <citation type="submission" date="2016-10" db="EMBL/GenBank/DDBJ databases">
        <authorList>
            <person name="Varghese N."/>
            <person name="Submissions S."/>
        </authorList>
    </citation>
    <scope>NUCLEOTIDE SEQUENCE [LARGE SCALE GENOMIC DNA]</scope>
    <source>
        <strain evidence="2 3">DSM 11449</strain>
    </source>
</reference>
<evidence type="ECO:0000256" key="1">
    <source>
        <dbReference type="SAM" id="Phobius"/>
    </source>
</evidence>
<accession>A0A1H2S6H5</accession>
<dbReference type="AlphaFoldDB" id="A0A1H2S6H5"/>
<dbReference type="RefSeq" id="WP_009642682.1">
    <property type="nucleotide sequence ID" value="NZ_CAJPRD010000039.1"/>
</dbReference>
<keyword evidence="1" id="KW-1133">Transmembrane helix</keyword>